<accession>A0AA86JHM1</accession>
<evidence type="ECO:0000313" key="2">
    <source>
        <dbReference type="Proteomes" id="UP000789738"/>
    </source>
</evidence>
<dbReference type="Proteomes" id="UP000789738">
    <property type="component" value="Unassembled WGS sequence"/>
</dbReference>
<protein>
    <submittedName>
        <fullName evidence="1">Uncharacterized protein</fullName>
    </submittedName>
</protein>
<name>A0AA86JHM1_9CLOT</name>
<gene>
    <name evidence="1" type="ORF">CNEO_40884</name>
</gene>
<dbReference type="EMBL" id="CAKJVE010000004">
    <property type="protein sequence ID" value="CAG9703971.1"/>
    <property type="molecule type" value="Genomic_DNA"/>
</dbReference>
<dbReference type="AlphaFoldDB" id="A0AA86JHM1"/>
<evidence type="ECO:0000313" key="1">
    <source>
        <dbReference type="EMBL" id="CAG9703971.1"/>
    </source>
</evidence>
<sequence>MKFKIYVDETRAFRHTFVVEVDSEKQLNEILDYVESESMLGINEYEDLLMERCNVIESIKDQDGDLGEIECNDYDNESEVDQ</sequence>
<comment type="caution">
    <text evidence="1">The sequence shown here is derived from an EMBL/GenBank/DDBJ whole genome shotgun (WGS) entry which is preliminary data.</text>
</comment>
<organism evidence="1 2">
    <name type="scientific">Clostridium neonatale</name>
    <dbReference type="NCBI Taxonomy" id="137838"/>
    <lineage>
        <taxon>Bacteria</taxon>
        <taxon>Bacillati</taxon>
        <taxon>Bacillota</taxon>
        <taxon>Clostridia</taxon>
        <taxon>Eubacteriales</taxon>
        <taxon>Clostridiaceae</taxon>
        <taxon>Clostridium</taxon>
    </lineage>
</organism>
<reference evidence="1" key="1">
    <citation type="submission" date="2021-10" db="EMBL/GenBank/DDBJ databases">
        <authorList>
            <person name="Mesa V."/>
        </authorList>
    </citation>
    <scope>NUCLEOTIDE SEQUENCE</scope>
    <source>
        <strain evidence="1">CC3_PB</strain>
    </source>
</reference>
<dbReference type="RefSeq" id="WP_210888084.1">
    <property type="nucleotide sequence ID" value="NZ_CAKJVE010000004.1"/>
</dbReference>
<proteinExistence type="predicted"/>